<evidence type="ECO:0000256" key="1">
    <source>
        <dbReference type="PIRSR" id="PIRSR605019-1"/>
    </source>
</evidence>
<dbReference type="Pfam" id="PF03352">
    <property type="entry name" value="Adenine_glyco"/>
    <property type="match status" value="1"/>
</dbReference>
<protein>
    <submittedName>
        <fullName evidence="3">Uncharacterized protein</fullName>
    </submittedName>
</protein>
<feature type="binding site" evidence="1">
    <location>
        <position position="342"/>
    </location>
    <ligand>
        <name>Zn(2+)</name>
        <dbReference type="ChEBI" id="CHEBI:29105"/>
    </ligand>
</feature>
<reference evidence="4" key="1">
    <citation type="journal article" date="2017" name="Nat. Commun.">
        <title>The asparagus genome sheds light on the origin and evolution of a young Y chromosome.</title>
        <authorList>
            <person name="Harkess A."/>
            <person name="Zhou J."/>
            <person name="Xu C."/>
            <person name="Bowers J.E."/>
            <person name="Van der Hulst R."/>
            <person name="Ayyampalayam S."/>
            <person name="Mercati F."/>
            <person name="Riccardi P."/>
            <person name="McKain M.R."/>
            <person name="Kakrana A."/>
            <person name="Tang H."/>
            <person name="Ray J."/>
            <person name="Groenendijk J."/>
            <person name="Arikit S."/>
            <person name="Mathioni S.M."/>
            <person name="Nakano M."/>
            <person name="Shan H."/>
            <person name="Telgmann-Rauber A."/>
            <person name="Kanno A."/>
            <person name="Yue Z."/>
            <person name="Chen H."/>
            <person name="Li W."/>
            <person name="Chen Y."/>
            <person name="Xu X."/>
            <person name="Zhang Y."/>
            <person name="Luo S."/>
            <person name="Chen H."/>
            <person name="Gao J."/>
            <person name="Mao Z."/>
            <person name="Pires J.C."/>
            <person name="Luo M."/>
            <person name="Kudrna D."/>
            <person name="Wing R.A."/>
            <person name="Meyers B.C."/>
            <person name="Yi K."/>
            <person name="Kong H."/>
            <person name="Lavrijsen P."/>
            <person name="Sunseri F."/>
            <person name="Falavigna A."/>
            <person name="Ye Y."/>
            <person name="Leebens-Mack J.H."/>
            <person name="Chen G."/>
        </authorList>
    </citation>
    <scope>NUCLEOTIDE SEQUENCE [LARGE SCALE GENOMIC DNA]</scope>
    <source>
        <strain evidence="4">cv. DH0086</strain>
    </source>
</reference>
<accession>A0A5P1F965</accession>
<gene>
    <name evidence="3" type="ORF">A4U43_C03F11020</name>
</gene>
<keyword evidence="1" id="KW-0862">Zinc</keyword>
<evidence type="ECO:0000313" key="3">
    <source>
        <dbReference type="EMBL" id="ONK74875.1"/>
    </source>
</evidence>
<dbReference type="GO" id="GO:0006284">
    <property type="term" value="P:base-excision repair"/>
    <property type="evidence" value="ECO:0007669"/>
    <property type="project" value="InterPro"/>
</dbReference>
<keyword evidence="4" id="KW-1185">Reference proteome</keyword>
<feature type="region of interest" description="Disordered" evidence="2">
    <location>
        <begin position="67"/>
        <end position="108"/>
    </location>
</feature>
<dbReference type="Gene3D" id="1.10.340.30">
    <property type="entry name" value="Hypothetical protein, domain 2"/>
    <property type="match status" value="1"/>
</dbReference>
<dbReference type="PANTHER" id="PTHR31116">
    <property type="entry name" value="OS04G0501200 PROTEIN"/>
    <property type="match status" value="1"/>
</dbReference>
<dbReference type="GO" id="GO:0008725">
    <property type="term" value="F:DNA-3-methyladenine glycosylase activity"/>
    <property type="evidence" value="ECO:0007669"/>
    <property type="project" value="InterPro"/>
</dbReference>
<dbReference type="OMA" id="RHLQCVT"/>
<evidence type="ECO:0000256" key="2">
    <source>
        <dbReference type="SAM" id="MobiDB-lite"/>
    </source>
</evidence>
<evidence type="ECO:0000313" key="4">
    <source>
        <dbReference type="Proteomes" id="UP000243459"/>
    </source>
</evidence>
<dbReference type="InterPro" id="IPR005019">
    <property type="entry name" value="Adenine_glyco"/>
</dbReference>
<dbReference type="Gramene" id="ONK74875">
    <property type="protein sequence ID" value="ONK74875"/>
    <property type="gene ID" value="A4U43_C03F11020"/>
</dbReference>
<sequence>MCNSKMKSGHAIGLTDVAKIDGRPVLQPACNRVTTLCQPNNKPIKKSLQRSLSSPMAISITKTTNAFDASAKSSPKKKVATPPISPKPKPIKRNDPYSPNTSSEKPITPRLTAKLPVVRKKTKTLETSLSFKGVSNSYELLMADRAPGSIAAAQREQASLMQAQRKMKIAHYGRTPEKLEKVAPVIDNSNVNSQEEKRMLFELLVLSGAQVGLDWTTILKKRNDFRSAFAGFDAEVVAKFTERQITSISSQYGLDLSRVRGVVDNSNRIREVREQFGSLSKYLWAFVNNKPITTNYKSCRKIPVKTSKSETISKDMVRRGFRFVGPTVIHSFMQTAGLTNDHLSSCPRHLHCSSLN</sequence>
<organism evidence="3 4">
    <name type="scientific">Asparagus officinalis</name>
    <name type="common">Garden asparagus</name>
    <dbReference type="NCBI Taxonomy" id="4686"/>
    <lineage>
        <taxon>Eukaryota</taxon>
        <taxon>Viridiplantae</taxon>
        <taxon>Streptophyta</taxon>
        <taxon>Embryophyta</taxon>
        <taxon>Tracheophyta</taxon>
        <taxon>Spermatophyta</taxon>
        <taxon>Magnoliopsida</taxon>
        <taxon>Liliopsida</taxon>
        <taxon>Asparagales</taxon>
        <taxon>Asparagaceae</taxon>
        <taxon>Asparagoideae</taxon>
        <taxon>Asparagus</taxon>
    </lineage>
</organism>
<proteinExistence type="predicted"/>
<dbReference type="Proteomes" id="UP000243459">
    <property type="component" value="Chromosome 3"/>
</dbReference>
<dbReference type="EMBL" id="CM007383">
    <property type="protein sequence ID" value="ONK74875.1"/>
    <property type="molecule type" value="Genomic_DNA"/>
</dbReference>
<dbReference type="GO" id="GO:0046872">
    <property type="term" value="F:metal ion binding"/>
    <property type="evidence" value="ECO:0007669"/>
    <property type="project" value="UniProtKB-KW"/>
</dbReference>
<dbReference type="SUPFAM" id="SSF48150">
    <property type="entry name" value="DNA-glycosylase"/>
    <property type="match status" value="1"/>
</dbReference>
<feature type="binding site" evidence="1">
    <location>
        <position position="346"/>
    </location>
    <ligand>
        <name>Zn(2+)</name>
        <dbReference type="ChEBI" id="CHEBI:29105"/>
    </ligand>
</feature>
<name>A0A5P1F965_ASPOF</name>
<dbReference type="AlphaFoldDB" id="A0A5P1F965"/>
<dbReference type="PANTHER" id="PTHR31116:SF4">
    <property type="entry name" value="DNA GLYCOSYLASE SUPERFAMILY PROTEIN"/>
    <property type="match status" value="1"/>
</dbReference>
<keyword evidence="1" id="KW-0479">Metal-binding</keyword>
<dbReference type="InterPro" id="IPR011257">
    <property type="entry name" value="DNA_glycosylase"/>
</dbReference>